<accession>A0A401QVY7</accession>
<gene>
    <name evidence="2" type="ORF">SALB_02243</name>
</gene>
<reference evidence="2 3" key="1">
    <citation type="journal article" date="2019" name="Microbiol. Resour. Announc.">
        <title>Draft Genome Sequence of the Most Traditional epsilon-Poly-l-Lysine Producer, Streptomyces albulus NBRC14147.</title>
        <authorList>
            <person name="Yamanaka K."/>
            <person name="Hamano Y."/>
        </authorList>
    </citation>
    <scope>NUCLEOTIDE SEQUENCE [LARGE SCALE GENOMIC DNA]</scope>
    <source>
        <strain evidence="2 3">NBRC 14147</strain>
    </source>
</reference>
<organism evidence="2 3">
    <name type="scientific">Streptomyces noursei</name>
    <name type="common">Streptomyces albulus</name>
    <dbReference type="NCBI Taxonomy" id="1971"/>
    <lineage>
        <taxon>Bacteria</taxon>
        <taxon>Bacillati</taxon>
        <taxon>Actinomycetota</taxon>
        <taxon>Actinomycetes</taxon>
        <taxon>Kitasatosporales</taxon>
        <taxon>Streptomycetaceae</taxon>
        <taxon>Streptomyces</taxon>
    </lineage>
</organism>
<protein>
    <submittedName>
        <fullName evidence="2">Uncharacterized protein</fullName>
    </submittedName>
</protein>
<evidence type="ECO:0000313" key="2">
    <source>
        <dbReference type="EMBL" id="GCB89555.1"/>
    </source>
</evidence>
<proteinExistence type="predicted"/>
<feature type="region of interest" description="Disordered" evidence="1">
    <location>
        <begin position="42"/>
        <end position="71"/>
    </location>
</feature>
<evidence type="ECO:0000256" key="1">
    <source>
        <dbReference type="SAM" id="MobiDB-lite"/>
    </source>
</evidence>
<dbReference type="RefSeq" id="WP_020930647.1">
    <property type="nucleotide sequence ID" value="NZ_BHXC01000006.1"/>
</dbReference>
<comment type="caution">
    <text evidence="2">The sequence shown here is derived from an EMBL/GenBank/DDBJ whole genome shotgun (WGS) entry which is preliminary data.</text>
</comment>
<dbReference type="Proteomes" id="UP000288351">
    <property type="component" value="Unassembled WGS sequence"/>
</dbReference>
<sequence>MRESGNPSERRRVPLGAIGLVLALAVSVAGVAWAAGLDETGVEVAPSSGDAGGAAATPGPATPRPAATPRP</sequence>
<dbReference type="EMBL" id="BHXC01000006">
    <property type="protein sequence ID" value="GCB89555.1"/>
    <property type="molecule type" value="Genomic_DNA"/>
</dbReference>
<feature type="compositionally biased region" description="Pro residues" evidence="1">
    <location>
        <begin position="60"/>
        <end position="71"/>
    </location>
</feature>
<evidence type="ECO:0000313" key="3">
    <source>
        <dbReference type="Proteomes" id="UP000288351"/>
    </source>
</evidence>
<name>A0A401QVY7_STRNR</name>
<dbReference type="AlphaFoldDB" id="A0A401QVY7"/>